<evidence type="ECO:0000313" key="2">
    <source>
        <dbReference type="EMBL" id="CAF4205248.1"/>
    </source>
</evidence>
<dbReference type="Proteomes" id="UP000663836">
    <property type="component" value="Unassembled WGS sequence"/>
</dbReference>
<protein>
    <submittedName>
        <fullName evidence="2">Uncharacterized protein</fullName>
    </submittedName>
</protein>
<reference evidence="2" key="1">
    <citation type="submission" date="2021-02" db="EMBL/GenBank/DDBJ databases">
        <authorList>
            <person name="Nowell W R."/>
        </authorList>
    </citation>
    <scope>NUCLEOTIDE SEQUENCE</scope>
</reference>
<gene>
    <name evidence="2" type="ORF">JBS370_LOCUS36722</name>
</gene>
<evidence type="ECO:0000256" key="1">
    <source>
        <dbReference type="SAM" id="MobiDB-lite"/>
    </source>
</evidence>
<feature type="compositionally biased region" description="Acidic residues" evidence="1">
    <location>
        <begin position="1"/>
        <end position="11"/>
    </location>
</feature>
<sequence>MANDDDDDDGSDISNYDIDLIDHSP</sequence>
<evidence type="ECO:0000313" key="3">
    <source>
        <dbReference type="Proteomes" id="UP000663836"/>
    </source>
</evidence>
<comment type="caution">
    <text evidence="2">The sequence shown here is derived from an EMBL/GenBank/DDBJ whole genome shotgun (WGS) entry which is preliminary data.</text>
</comment>
<organism evidence="2 3">
    <name type="scientific">Rotaria sordida</name>
    <dbReference type="NCBI Taxonomy" id="392033"/>
    <lineage>
        <taxon>Eukaryota</taxon>
        <taxon>Metazoa</taxon>
        <taxon>Spiralia</taxon>
        <taxon>Gnathifera</taxon>
        <taxon>Rotifera</taxon>
        <taxon>Eurotatoria</taxon>
        <taxon>Bdelloidea</taxon>
        <taxon>Philodinida</taxon>
        <taxon>Philodinidae</taxon>
        <taxon>Rotaria</taxon>
    </lineage>
</organism>
<name>A0A820BEJ1_9BILA</name>
<dbReference type="EMBL" id="CAJOBD010015064">
    <property type="protein sequence ID" value="CAF4205248.1"/>
    <property type="molecule type" value="Genomic_DNA"/>
</dbReference>
<feature type="non-terminal residue" evidence="2">
    <location>
        <position position="1"/>
    </location>
</feature>
<feature type="region of interest" description="Disordered" evidence="1">
    <location>
        <begin position="1"/>
        <end position="25"/>
    </location>
</feature>
<accession>A0A820BEJ1</accession>
<dbReference type="AlphaFoldDB" id="A0A820BEJ1"/>
<proteinExistence type="predicted"/>